<evidence type="ECO:0000256" key="1">
    <source>
        <dbReference type="ARBA" id="ARBA00006438"/>
    </source>
</evidence>
<evidence type="ECO:0000259" key="5">
    <source>
        <dbReference type="Pfam" id="PF05667"/>
    </source>
</evidence>
<feature type="domain" description="CCDC22 coiled-coil" evidence="5">
    <location>
        <begin position="274"/>
        <end position="547"/>
    </location>
</feature>
<feature type="coiled-coil region" evidence="3">
    <location>
        <begin position="285"/>
        <end position="312"/>
    </location>
</feature>
<evidence type="ECO:0000313" key="8">
    <source>
        <dbReference type="Proteomes" id="UP000069940"/>
    </source>
</evidence>
<feature type="compositionally biased region" description="Basic and acidic residues" evidence="4">
    <location>
        <begin position="569"/>
        <end position="579"/>
    </location>
</feature>
<protein>
    <recommendedName>
        <fullName evidence="2">Coiled-coil domain-containing protein 22 homolog</fullName>
    </recommendedName>
</protein>
<reference evidence="8" key="1">
    <citation type="journal article" date="2015" name="Proc. Natl. Acad. Sci. U.S.A.">
        <title>Genome sequence of the Asian Tiger mosquito, Aedes albopictus, reveals insights into its biology, genetics, and evolution.</title>
        <authorList>
            <person name="Chen X.G."/>
            <person name="Jiang X."/>
            <person name="Gu J."/>
            <person name="Xu M."/>
            <person name="Wu Y."/>
            <person name="Deng Y."/>
            <person name="Zhang C."/>
            <person name="Bonizzoni M."/>
            <person name="Dermauw W."/>
            <person name="Vontas J."/>
            <person name="Armbruster P."/>
            <person name="Huang X."/>
            <person name="Yang Y."/>
            <person name="Zhang H."/>
            <person name="He W."/>
            <person name="Peng H."/>
            <person name="Liu Y."/>
            <person name="Wu K."/>
            <person name="Chen J."/>
            <person name="Lirakis M."/>
            <person name="Topalis P."/>
            <person name="Van Leeuwen T."/>
            <person name="Hall A.B."/>
            <person name="Jiang X."/>
            <person name="Thorpe C."/>
            <person name="Mueller R.L."/>
            <person name="Sun C."/>
            <person name="Waterhouse R.M."/>
            <person name="Yan G."/>
            <person name="Tu Z.J."/>
            <person name="Fang X."/>
            <person name="James A.A."/>
        </authorList>
    </citation>
    <scope>NUCLEOTIDE SEQUENCE [LARGE SCALE GENOMIC DNA]</scope>
    <source>
        <strain evidence="8">Foshan</strain>
    </source>
</reference>
<name>A0ABM1ZJZ6_AEDAL</name>
<feature type="domain" description="CCDC22 N-terminal" evidence="6">
    <location>
        <begin position="1"/>
        <end position="107"/>
    </location>
</feature>
<evidence type="ECO:0000256" key="4">
    <source>
        <dbReference type="SAM" id="MobiDB-lite"/>
    </source>
</evidence>
<dbReference type="GeneID" id="109410615"/>
<dbReference type="EnsemblMetazoa" id="AALFPA23_019224.R28277">
    <property type="protein sequence ID" value="AALFPA23_019224.P28277"/>
    <property type="gene ID" value="AALFPA23_019224"/>
</dbReference>
<keyword evidence="8" id="KW-1185">Reference proteome</keyword>
<dbReference type="Pfam" id="PF05667">
    <property type="entry name" value="CCDC22_CC"/>
    <property type="match status" value="1"/>
</dbReference>
<comment type="similarity">
    <text evidence="1">Belongs to the CCDC22 family.</text>
</comment>
<organism evidence="7 8">
    <name type="scientific">Aedes albopictus</name>
    <name type="common">Asian tiger mosquito</name>
    <name type="synonym">Stegomyia albopicta</name>
    <dbReference type="NCBI Taxonomy" id="7160"/>
    <lineage>
        <taxon>Eukaryota</taxon>
        <taxon>Metazoa</taxon>
        <taxon>Ecdysozoa</taxon>
        <taxon>Arthropoda</taxon>
        <taxon>Hexapoda</taxon>
        <taxon>Insecta</taxon>
        <taxon>Pterygota</taxon>
        <taxon>Neoptera</taxon>
        <taxon>Endopterygota</taxon>
        <taxon>Diptera</taxon>
        <taxon>Nematocera</taxon>
        <taxon>Culicoidea</taxon>
        <taxon>Culicidae</taxon>
        <taxon>Culicinae</taxon>
        <taxon>Aedini</taxon>
        <taxon>Aedes</taxon>
        <taxon>Stegomyia</taxon>
    </lineage>
</organism>
<dbReference type="InterPro" id="IPR008530">
    <property type="entry name" value="CCDC22"/>
</dbReference>
<evidence type="ECO:0000259" key="6">
    <source>
        <dbReference type="Pfam" id="PF21674"/>
    </source>
</evidence>
<dbReference type="RefSeq" id="XP_029731609.1">
    <property type="nucleotide sequence ID" value="XM_029875749.2"/>
</dbReference>
<dbReference type="RefSeq" id="XP_062712339.1">
    <property type="nucleotide sequence ID" value="XM_062856355.1"/>
</dbReference>
<reference evidence="7" key="2">
    <citation type="submission" date="2025-05" db="UniProtKB">
        <authorList>
            <consortium name="EnsemblMetazoa"/>
        </authorList>
    </citation>
    <scope>IDENTIFICATION</scope>
    <source>
        <strain evidence="7">Foshan</strain>
    </source>
</reference>
<evidence type="ECO:0000313" key="7">
    <source>
        <dbReference type="EnsemblMetazoa" id="AALFPA23_019224.P28278"/>
    </source>
</evidence>
<dbReference type="EnsemblMetazoa" id="AALFPA23_019224.R28278">
    <property type="protein sequence ID" value="AALFPA23_019224.P28278"/>
    <property type="gene ID" value="AALFPA23_019224"/>
</dbReference>
<accession>A0ABM1ZJZ6</accession>
<dbReference type="InterPro" id="IPR048349">
    <property type="entry name" value="CCDC22_N"/>
</dbReference>
<feature type="region of interest" description="Disordered" evidence="4">
    <location>
        <begin position="564"/>
        <end position="585"/>
    </location>
</feature>
<evidence type="ECO:0000256" key="2">
    <source>
        <dbReference type="ARBA" id="ARBA00017553"/>
    </source>
</evidence>
<proteinExistence type="inferred from homology"/>
<keyword evidence="3" id="KW-0175">Coiled coil</keyword>
<dbReference type="Pfam" id="PF21674">
    <property type="entry name" value="CCDC22_N"/>
    <property type="match status" value="1"/>
</dbReference>
<dbReference type="InterPro" id="IPR048348">
    <property type="entry name" value="CCDC22_CC"/>
</dbReference>
<dbReference type="PANTHER" id="PTHR15668">
    <property type="entry name" value="JM1 PROTEIN"/>
    <property type="match status" value="1"/>
</dbReference>
<dbReference type="PANTHER" id="PTHR15668:SF4">
    <property type="entry name" value="COILED-COIL DOMAIN-CONTAINING PROTEIN 22"/>
    <property type="match status" value="1"/>
</dbReference>
<dbReference type="Proteomes" id="UP000069940">
    <property type="component" value="Unassembled WGS sequence"/>
</dbReference>
<sequence length="585" mass="66324">MDEIDNIILHSLRQIECNLDDEVTSLDDINPSMLVRIVSKCISLIDPSLELPRALPPGMAQRFTTTASLAEACRTIGYRRDIGYQTFLYSNVAEVRRVLMFLVEKLPKEAADKGPGSGQPVDSATELENRILSSLHSQLQAPWMPEFCQVGRPEGLASGSGETPAQIAFRRFVPRKISVPFVTQGDVAAEVKEFWSRRNLDCLDEGSLVPSLIAANDGAIKSNATGAIDEVDRQTTAFLPVNDKLLKYYSNSETKHRKTMEPSGTAEKIVMDNVTVESKPGKTPLETLQEEIEALQQEIEQSSQEGVQLESNRREIDETMEVQRKTVIKLKEEKKIKERTHILLEDPEVNVKKLEVIIAAGGERMKKLQDQWDVHRIPLVETLDAYRLKNSDKLSKSQQVLDQIESTRQKCEEVVIDLQTKGAMYARLQKEFEKLNKTVSRTAYTSRILEIIGNIRKQKNGIDQILQDTRSLQKEINNITGQLDRQFTVTDDLIFRNAKKDEHSKRAYKLLVTLHSDCEELIKLVQETGAIKREVRDLEDQIENEKGRNTAANLAQITHDLTEMQNESSRLEESVRRMEVASSRQ</sequence>
<evidence type="ECO:0000256" key="3">
    <source>
        <dbReference type="SAM" id="Coils"/>
    </source>
</evidence>